<evidence type="ECO:0000256" key="2">
    <source>
        <dbReference type="ARBA" id="ARBA00022801"/>
    </source>
</evidence>
<sequence>MCVVLETPQTKPCIVPLLSTPKTCRGGNVLEENVRISSGGARHGLDSSSSAGQCSFIVRRLPVGDAIWIARHRELGSEYVLDFIVERKGVDDLHCSIKDNRYRDQKLRLVRCGLQKLIYVVEGDPNACDAAETIKTACFTTEFLEGFDVQRTSGLGDTIRKYGHLTLAIAHHYRALVFDEKETSRRTCPSFDEFIKKCQDIEKVTDGDIRAQEEMLVRQSNKLIGRGASKNIFKLVWGG</sequence>
<keyword evidence="4" id="KW-0540">Nuclease</keyword>
<evidence type="ECO:0000259" key="5">
    <source>
        <dbReference type="SMART" id="SM00891"/>
    </source>
</evidence>
<dbReference type="GO" id="GO:0008821">
    <property type="term" value="F:crossover junction DNA endonuclease activity"/>
    <property type="evidence" value="ECO:0007669"/>
    <property type="project" value="UniProtKB-UniRule"/>
</dbReference>
<gene>
    <name evidence="6" type="ORF">IFM89_037250</name>
</gene>
<evidence type="ECO:0000256" key="1">
    <source>
        <dbReference type="ARBA" id="ARBA00017114"/>
    </source>
</evidence>
<dbReference type="GO" id="GO:0031573">
    <property type="term" value="P:mitotic intra-S DNA damage checkpoint signaling"/>
    <property type="evidence" value="ECO:0007669"/>
    <property type="project" value="TreeGrafter"/>
</dbReference>
<comment type="caution">
    <text evidence="6">The sequence shown here is derived from an EMBL/GenBank/DDBJ whole genome shotgun (WGS) entry which is preliminary data.</text>
</comment>
<dbReference type="AlphaFoldDB" id="A0A835I930"/>
<proteinExistence type="inferred from homology"/>
<evidence type="ECO:0000256" key="3">
    <source>
        <dbReference type="ARBA" id="ARBA00023254"/>
    </source>
</evidence>
<organism evidence="6 7">
    <name type="scientific">Coptis chinensis</name>
    <dbReference type="NCBI Taxonomy" id="261450"/>
    <lineage>
        <taxon>Eukaryota</taxon>
        <taxon>Viridiplantae</taxon>
        <taxon>Streptophyta</taxon>
        <taxon>Embryophyta</taxon>
        <taxon>Tracheophyta</taxon>
        <taxon>Spermatophyta</taxon>
        <taxon>Magnoliopsida</taxon>
        <taxon>Ranunculales</taxon>
        <taxon>Ranunculaceae</taxon>
        <taxon>Coptidoideae</taxon>
        <taxon>Coptis</taxon>
    </lineage>
</organism>
<dbReference type="InterPro" id="IPR011335">
    <property type="entry name" value="Restrct_endonuc-II-like"/>
</dbReference>
<dbReference type="SUPFAM" id="SSF52980">
    <property type="entry name" value="Restriction endonuclease-like"/>
    <property type="match status" value="1"/>
</dbReference>
<comment type="subcellular location">
    <subcellularLocation>
        <location evidence="4">Nucleus</location>
    </subcellularLocation>
</comment>
<keyword evidence="4" id="KW-0479">Metal-binding</keyword>
<dbReference type="InterPro" id="IPR047416">
    <property type="entry name" value="XPF_nuclease_Mus81"/>
</dbReference>
<feature type="domain" description="ERCC4" evidence="5">
    <location>
        <begin position="33"/>
        <end position="125"/>
    </location>
</feature>
<protein>
    <recommendedName>
        <fullName evidence="1 4">Crossover junction endonuclease MUS81</fullName>
        <ecNumber evidence="4">3.1.22.-</ecNumber>
    </recommendedName>
</protein>
<dbReference type="EC" id="3.1.22.-" evidence="4"/>
<dbReference type="PANTHER" id="PTHR13451:SF0">
    <property type="entry name" value="CROSSOVER JUNCTION ENDONUCLEASE MUS81"/>
    <property type="match status" value="1"/>
</dbReference>
<evidence type="ECO:0000313" key="7">
    <source>
        <dbReference type="Proteomes" id="UP000631114"/>
    </source>
</evidence>
<dbReference type="GO" id="GO:0046872">
    <property type="term" value="F:metal ion binding"/>
    <property type="evidence" value="ECO:0007669"/>
    <property type="project" value="UniProtKB-UniRule"/>
</dbReference>
<dbReference type="EMBL" id="JADFTS010000004">
    <property type="protein sequence ID" value="KAF9611967.1"/>
    <property type="molecule type" value="Genomic_DNA"/>
</dbReference>
<dbReference type="CDD" id="cd20074">
    <property type="entry name" value="XPF_nuclease_Mus81"/>
    <property type="match status" value="1"/>
</dbReference>
<keyword evidence="4" id="KW-0227">DNA damage</keyword>
<accession>A0A835I930</accession>
<comment type="cofactor">
    <cofactor evidence="4">
        <name>Mg(2+)</name>
        <dbReference type="ChEBI" id="CHEBI:18420"/>
    </cofactor>
</comment>
<keyword evidence="4" id="KW-0460">Magnesium</keyword>
<comment type="similarity">
    <text evidence="4">Belongs to the XPF family.</text>
</comment>
<keyword evidence="2 4" id="KW-0378">Hydrolase</keyword>
<dbReference type="InterPro" id="IPR033309">
    <property type="entry name" value="Mus81"/>
</dbReference>
<dbReference type="Proteomes" id="UP000631114">
    <property type="component" value="Unassembled WGS sequence"/>
</dbReference>
<comment type="function">
    <text evidence="4">Interacts with EME1 to form a DNA structure-specific endonuclease with substrate preference for branched DNA structures with a 5'-end at the branch nick. Typical substrates include 3'-flap structures, D-loops, replication forks and nicked Holliday junctions. May be required in mitosis for the processing of stalled or collapsed replication fork intermediates. May be required in meiosis for the repair of meiosis-specific double strand breaks subsequent to single-end invasion (SEI).</text>
</comment>
<dbReference type="GO" id="GO:0006308">
    <property type="term" value="P:DNA catabolic process"/>
    <property type="evidence" value="ECO:0007669"/>
    <property type="project" value="UniProtKB-UniRule"/>
</dbReference>
<dbReference type="GO" id="GO:0005634">
    <property type="term" value="C:nucleus"/>
    <property type="evidence" value="ECO:0007669"/>
    <property type="project" value="UniProtKB-SubCell"/>
</dbReference>
<dbReference type="GO" id="GO:0048257">
    <property type="term" value="F:3'-flap endonuclease activity"/>
    <property type="evidence" value="ECO:0007669"/>
    <property type="project" value="TreeGrafter"/>
</dbReference>
<evidence type="ECO:0000313" key="6">
    <source>
        <dbReference type="EMBL" id="KAF9611967.1"/>
    </source>
</evidence>
<dbReference type="SMART" id="SM00891">
    <property type="entry name" value="ERCC4"/>
    <property type="match status" value="1"/>
</dbReference>
<dbReference type="PANTHER" id="PTHR13451">
    <property type="entry name" value="CLASS II CROSSOVER JUNCTION ENDONUCLEASE MUS81"/>
    <property type="match status" value="1"/>
</dbReference>
<dbReference type="GO" id="GO:0000727">
    <property type="term" value="P:double-strand break repair via break-induced replication"/>
    <property type="evidence" value="ECO:0007669"/>
    <property type="project" value="UniProtKB-UniRule"/>
</dbReference>
<dbReference type="GO" id="GO:0000712">
    <property type="term" value="P:resolution of meiotic recombination intermediates"/>
    <property type="evidence" value="ECO:0007669"/>
    <property type="project" value="TreeGrafter"/>
</dbReference>
<dbReference type="InterPro" id="IPR006166">
    <property type="entry name" value="ERCC4_domain"/>
</dbReference>
<dbReference type="GO" id="GO:0048476">
    <property type="term" value="C:Holliday junction resolvase complex"/>
    <property type="evidence" value="ECO:0007669"/>
    <property type="project" value="UniProtKB-UniRule"/>
</dbReference>
<name>A0A835I930_9MAGN</name>
<dbReference type="Gene3D" id="3.40.50.10130">
    <property type="match status" value="1"/>
</dbReference>
<keyword evidence="4" id="KW-0234">DNA repair</keyword>
<keyword evidence="4" id="KW-0233">DNA recombination</keyword>
<keyword evidence="3" id="KW-0469">Meiosis</keyword>
<dbReference type="GO" id="GO:0003677">
    <property type="term" value="F:DNA binding"/>
    <property type="evidence" value="ECO:0007669"/>
    <property type="project" value="UniProtKB-UniRule"/>
</dbReference>
<evidence type="ECO:0000256" key="4">
    <source>
        <dbReference type="RuleBase" id="RU369042"/>
    </source>
</evidence>
<dbReference type="FunFam" id="3.40.50.10130:FF:000005">
    <property type="entry name" value="crossover junction endonuclease MUS81 isoform X1"/>
    <property type="match status" value="1"/>
</dbReference>
<comment type="subunit">
    <text evidence="4">Interacts with EME1.</text>
</comment>
<keyword evidence="7" id="KW-1185">Reference proteome</keyword>
<keyword evidence="4" id="KW-0539">Nucleus</keyword>
<keyword evidence="4" id="KW-0255">Endonuclease</keyword>
<dbReference type="OrthoDB" id="5963188at2759"/>
<reference evidence="6 7" key="1">
    <citation type="submission" date="2020-10" db="EMBL/GenBank/DDBJ databases">
        <title>The Coptis chinensis genome and diversification of protoberbering-type alkaloids.</title>
        <authorList>
            <person name="Wang B."/>
            <person name="Shu S."/>
            <person name="Song C."/>
            <person name="Liu Y."/>
        </authorList>
    </citation>
    <scope>NUCLEOTIDE SEQUENCE [LARGE SCALE GENOMIC DNA]</scope>
    <source>
        <strain evidence="6">HL-2020</strain>
        <tissue evidence="6">Leaf</tissue>
    </source>
</reference>
<dbReference type="Pfam" id="PF02732">
    <property type="entry name" value="ERCC4"/>
    <property type="match status" value="1"/>
</dbReference>